<evidence type="ECO:0000313" key="2">
    <source>
        <dbReference type="Proteomes" id="UP000735302"/>
    </source>
</evidence>
<organism evidence="1 2">
    <name type="scientific">Plakobranchus ocellatus</name>
    <dbReference type="NCBI Taxonomy" id="259542"/>
    <lineage>
        <taxon>Eukaryota</taxon>
        <taxon>Metazoa</taxon>
        <taxon>Spiralia</taxon>
        <taxon>Lophotrochozoa</taxon>
        <taxon>Mollusca</taxon>
        <taxon>Gastropoda</taxon>
        <taxon>Heterobranchia</taxon>
        <taxon>Euthyneura</taxon>
        <taxon>Panpulmonata</taxon>
        <taxon>Sacoglossa</taxon>
        <taxon>Placobranchoidea</taxon>
        <taxon>Plakobranchidae</taxon>
        <taxon>Plakobranchus</taxon>
    </lineage>
</organism>
<sequence>MSFFMTAECFYDELSKVRAKAAKNCVLTEVNLIDFQSHPESEYKFKLVYHLDHLTNFVVLRTLETKGIKSSIQAR</sequence>
<accession>A0AAV4AR82</accession>
<proteinExistence type="predicted"/>
<dbReference type="EMBL" id="BLXT01004186">
    <property type="protein sequence ID" value="GFO10671.1"/>
    <property type="molecule type" value="Genomic_DNA"/>
</dbReference>
<name>A0AAV4AR82_9GAST</name>
<gene>
    <name evidence="1" type="ORF">PoB_003717600</name>
</gene>
<protein>
    <submittedName>
        <fullName evidence="1">Integrase core domain protein</fullName>
    </submittedName>
</protein>
<reference evidence="1 2" key="1">
    <citation type="journal article" date="2021" name="Elife">
        <title>Chloroplast acquisition without the gene transfer in kleptoplastic sea slugs, Plakobranchus ocellatus.</title>
        <authorList>
            <person name="Maeda T."/>
            <person name="Takahashi S."/>
            <person name="Yoshida T."/>
            <person name="Shimamura S."/>
            <person name="Takaki Y."/>
            <person name="Nagai Y."/>
            <person name="Toyoda A."/>
            <person name="Suzuki Y."/>
            <person name="Arimoto A."/>
            <person name="Ishii H."/>
            <person name="Satoh N."/>
            <person name="Nishiyama T."/>
            <person name="Hasebe M."/>
            <person name="Maruyama T."/>
            <person name="Minagawa J."/>
            <person name="Obokata J."/>
            <person name="Shigenobu S."/>
        </authorList>
    </citation>
    <scope>NUCLEOTIDE SEQUENCE [LARGE SCALE GENOMIC DNA]</scope>
</reference>
<dbReference type="Proteomes" id="UP000735302">
    <property type="component" value="Unassembled WGS sequence"/>
</dbReference>
<evidence type="ECO:0000313" key="1">
    <source>
        <dbReference type="EMBL" id="GFO10671.1"/>
    </source>
</evidence>
<dbReference type="AlphaFoldDB" id="A0AAV4AR82"/>
<keyword evidence="2" id="KW-1185">Reference proteome</keyword>
<comment type="caution">
    <text evidence="1">The sequence shown here is derived from an EMBL/GenBank/DDBJ whole genome shotgun (WGS) entry which is preliminary data.</text>
</comment>